<dbReference type="SMART" id="SM00491">
    <property type="entry name" value="HELICc2"/>
    <property type="match status" value="1"/>
</dbReference>
<dbReference type="FunFam" id="3.40.50.300:FF:002774">
    <property type="entry name" value="ATP-dependent DNA helicase chl1"/>
    <property type="match status" value="1"/>
</dbReference>
<dbReference type="Proteomes" id="UP000054302">
    <property type="component" value="Unassembled WGS sequence"/>
</dbReference>
<evidence type="ECO:0000256" key="23">
    <source>
        <dbReference type="SAM" id="MobiDB-lite"/>
    </source>
</evidence>
<protein>
    <recommendedName>
        <fullName evidence="5">ATP-dependent DNA helicase CHL1</fullName>
        <ecNumber evidence="18">5.6.2.3</ecNumber>
    </recommendedName>
    <alternativeName>
        <fullName evidence="4">ATP-dependent DNA helicase chl1</fullName>
    </alternativeName>
    <alternativeName>
        <fullName evidence="17">Chromosome loss protein 1</fullName>
    </alternativeName>
    <alternativeName>
        <fullName evidence="19 20">DNA 5'-3' helicase CHL1</fullName>
    </alternativeName>
</protein>
<evidence type="ECO:0000256" key="19">
    <source>
        <dbReference type="ARBA" id="ARBA00044998"/>
    </source>
</evidence>
<dbReference type="VEuPathDB" id="FungiDB:PV10_00376"/>
<dbReference type="Gene3D" id="3.40.50.300">
    <property type="entry name" value="P-loop containing nucleotide triphosphate hydrolases"/>
    <property type="match status" value="3"/>
</dbReference>
<evidence type="ECO:0000259" key="24">
    <source>
        <dbReference type="PROSITE" id="PS51193"/>
    </source>
</evidence>
<dbReference type="GO" id="GO:0006139">
    <property type="term" value="P:nucleobase-containing compound metabolic process"/>
    <property type="evidence" value="ECO:0007669"/>
    <property type="project" value="InterPro"/>
</dbReference>
<evidence type="ECO:0000256" key="8">
    <source>
        <dbReference type="ARBA" id="ARBA00022801"/>
    </source>
</evidence>
<feature type="compositionally biased region" description="Polar residues" evidence="23">
    <location>
        <begin position="167"/>
        <end position="184"/>
    </location>
</feature>
<dbReference type="GO" id="GO:0034085">
    <property type="term" value="P:establishment of sister chromatid cohesion"/>
    <property type="evidence" value="ECO:0007669"/>
    <property type="project" value="TreeGrafter"/>
</dbReference>
<keyword evidence="11" id="KW-0408">Iron</keyword>
<keyword evidence="12" id="KW-0411">Iron-sulfur</keyword>
<dbReference type="InterPro" id="IPR045028">
    <property type="entry name" value="DinG/Rad3-like"/>
</dbReference>
<comment type="cofactor">
    <cofactor evidence="1">
        <name>[4Fe-4S] cluster</name>
        <dbReference type="ChEBI" id="CHEBI:49883"/>
    </cofactor>
</comment>
<dbReference type="GO" id="GO:0016818">
    <property type="term" value="F:hydrolase activity, acting on acid anhydrides, in phosphorus-containing anhydrides"/>
    <property type="evidence" value="ECO:0007669"/>
    <property type="project" value="InterPro"/>
</dbReference>
<keyword evidence="9" id="KW-0347">Helicase</keyword>
<name>A0A0D2AC90_EXOME</name>
<dbReference type="GO" id="GO:0051536">
    <property type="term" value="F:iron-sulfur cluster binding"/>
    <property type="evidence" value="ECO:0007669"/>
    <property type="project" value="UniProtKB-KW"/>
</dbReference>
<evidence type="ECO:0000256" key="6">
    <source>
        <dbReference type="ARBA" id="ARBA00022723"/>
    </source>
</evidence>
<dbReference type="FunFam" id="3.40.50.300:FF:001372">
    <property type="entry name" value="ATP-dependent DNA helicase chl1"/>
    <property type="match status" value="1"/>
</dbReference>
<keyword evidence="13" id="KW-0238">DNA-binding</keyword>
<evidence type="ECO:0000256" key="11">
    <source>
        <dbReference type="ARBA" id="ARBA00023004"/>
    </source>
</evidence>
<comment type="catalytic activity">
    <reaction evidence="22">
        <text>ATP + H2O = ADP + phosphate + H(+)</text>
        <dbReference type="Rhea" id="RHEA:13065"/>
        <dbReference type="ChEBI" id="CHEBI:15377"/>
        <dbReference type="ChEBI" id="CHEBI:15378"/>
        <dbReference type="ChEBI" id="CHEBI:30616"/>
        <dbReference type="ChEBI" id="CHEBI:43474"/>
        <dbReference type="ChEBI" id="CHEBI:456216"/>
        <dbReference type="EC" id="5.6.2.3"/>
    </reaction>
</comment>
<evidence type="ECO:0000256" key="13">
    <source>
        <dbReference type="ARBA" id="ARBA00023125"/>
    </source>
</evidence>
<dbReference type="RefSeq" id="XP_016228097.1">
    <property type="nucleotide sequence ID" value="XM_016364448.1"/>
</dbReference>
<evidence type="ECO:0000256" key="21">
    <source>
        <dbReference type="ARBA" id="ARBA00045702"/>
    </source>
</evidence>
<evidence type="ECO:0000313" key="26">
    <source>
        <dbReference type="Proteomes" id="UP000054302"/>
    </source>
</evidence>
<dbReference type="GO" id="GO:0043139">
    <property type="term" value="F:5'-3' DNA helicase activity"/>
    <property type="evidence" value="ECO:0007669"/>
    <property type="project" value="UniProtKB-EC"/>
</dbReference>
<keyword evidence="26" id="KW-1185">Reference proteome</keyword>
<dbReference type="GO" id="GO:0046872">
    <property type="term" value="F:metal ion binding"/>
    <property type="evidence" value="ECO:0007669"/>
    <property type="project" value="UniProtKB-KW"/>
</dbReference>
<dbReference type="InterPro" id="IPR014013">
    <property type="entry name" value="Helic_SF1/SF2_ATP-bd_DinG/Rad3"/>
</dbReference>
<evidence type="ECO:0000256" key="14">
    <source>
        <dbReference type="ARBA" id="ARBA00023235"/>
    </source>
</evidence>
<evidence type="ECO:0000256" key="15">
    <source>
        <dbReference type="ARBA" id="ARBA00023242"/>
    </source>
</evidence>
<evidence type="ECO:0000313" key="25">
    <source>
        <dbReference type="EMBL" id="KIV96523.1"/>
    </source>
</evidence>
<dbReference type="SUPFAM" id="SSF52540">
    <property type="entry name" value="P-loop containing nucleoside triphosphate hydrolases"/>
    <property type="match status" value="1"/>
</dbReference>
<organism evidence="25 26">
    <name type="scientific">Exophiala mesophila</name>
    <name type="common">Black yeast-like fungus</name>
    <dbReference type="NCBI Taxonomy" id="212818"/>
    <lineage>
        <taxon>Eukaryota</taxon>
        <taxon>Fungi</taxon>
        <taxon>Dikarya</taxon>
        <taxon>Ascomycota</taxon>
        <taxon>Pezizomycotina</taxon>
        <taxon>Eurotiomycetes</taxon>
        <taxon>Chaetothyriomycetidae</taxon>
        <taxon>Chaetothyriales</taxon>
        <taxon>Herpotrichiellaceae</taxon>
        <taxon>Exophiala</taxon>
    </lineage>
</organism>
<dbReference type="SMART" id="SM00488">
    <property type="entry name" value="DEXDc2"/>
    <property type="match status" value="1"/>
</dbReference>
<evidence type="ECO:0000256" key="20">
    <source>
        <dbReference type="ARBA" id="ARBA00045008"/>
    </source>
</evidence>
<proteinExistence type="inferred from homology"/>
<dbReference type="InterPro" id="IPR010614">
    <property type="entry name" value="RAD3-like_helicase_DEAD"/>
</dbReference>
<evidence type="ECO:0000256" key="2">
    <source>
        <dbReference type="ARBA" id="ARBA00004123"/>
    </source>
</evidence>
<dbReference type="PANTHER" id="PTHR11472">
    <property type="entry name" value="DNA REPAIR DEAD HELICASE RAD3/XP-D SUBFAMILY MEMBER"/>
    <property type="match status" value="1"/>
</dbReference>
<dbReference type="EMBL" id="KN847520">
    <property type="protein sequence ID" value="KIV96523.1"/>
    <property type="molecule type" value="Genomic_DNA"/>
</dbReference>
<dbReference type="PANTHER" id="PTHR11472:SF41">
    <property type="entry name" value="ATP-DEPENDENT DNA HELICASE DDX11-RELATED"/>
    <property type="match status" value="1"/>
</dbReference>
<dbReference type="GO" id="GO:0005634">
    <property type="term" value="C:nucleus"/>
    <property type="evidence" value="ECO:0007669"/>
    <property type="project" value="UniProtKB-SubCell"/>
</dbReference>
<evidence type="ECO:0000256" key="3">
    <source>
        <dbReference type="ARBA" id="ARBA00008435"/>
    </source>
</evidence>
<feature type="region of interest" description="Disordered" evidence="23">
    <location>
        <begin position="138"/>
        <end position="204"/>
    </location>
</feature>
<dbReference type="InterPro" id="IPR027417">
    <property type="entry name" value="P-loop_NTPase"/>
</dbReference>
<evidence type="ECO:0000256" key="1">
    <source>
        <dbReference type="ARBA" id="ARBA00001966"/>
    </source>
</evidence>
<evidence type="ECO:0000256" key="22">
    <source>
        <dbReference type="ARBA" id="ARBA00048954"/>
    </source>
</evidence>
<dbReference type="InterPro" id="IPR013020">
    <property type="entry name" value="Rad3/Chl1-like"/>
</dbReference>
<feature type="compositionally biased region" description="Acidic residues" evidence="23">
    <location>
        <begin position="155"/>
        <end position="166"/>
    </location>
</feature>
<comment type="function">
    <text evidence="21">ATP-dependent DNA helicase important for chromosome transmission and normal cell cycle progression in G(2)/M. May have a role in changing DNA topology to allow the loading of proteins involved in maintaining sister chromatid cohesion in the vicinity of the centromeres. Has a specific role in chromosome segregation during meiosis II.</text>
</comment>
<evidence type="ECO:0000256" key="10">
    <source>
        <dbReference type="ARBA" id="ARBA00022840"/>
    </source>
</evidence>
<dbReference type="InterPro" id="IPR006554">
    <property type="entry name" value="Helicase-like_DEXD_c2"/>
</dbReference>
<dbReference type="GeneID" id="27318221"/>
<evidence type="ECO:0000256" key="12">
    <source>
        <dbReference type="ARBA" id="ARBA00023014"/>
    </source>
</evidence>
<evidence type="ECO:0000256" key="17">
    <source>
        <dbReference type="ARBA" id="ARBA00029709"/>
    </source>
</evidence>
<dbReference type="STRING" id="212818.A0A0D2AC90"/>
<reference evidence="25 26" key="1">
    <citation type="submission" date="2015-01" db="EMBL/GenBank/DDBJ databases">
        <title>The Genome Sequence of Exophiala mesophila CBS40295.</title>
        <authorList>
            <consortium name="The Broad Institute Genomics Platform"/>
            <person name="Cuomo C."/>
            <person name="de Hoog S."/>
            <person name="Gorbushina A."/>
            <person name="Stielow B."/>
            <person name="Teixiera M."/>
            <person name="Abouelleil A."/>
            <person name="Chapman S.B."/>
            <person name="Priest M."/>
            <person name="Young S.K."/>
            <person name="Wortman J."/>
            <person name="Nusbaum C."/>
            <person name="Birren B."/>
        </authorList>
    </citation>
    <scope>NUCLEOTIDE SEQUENCE [LARGE SCALE GENOMIC DNA]</scope>
    <source>
        <strain evidence="25 26">CBS 40295</strain>
    </source>
</reference>
<evidence type="ECO:0000256" key="18">
    <source>
        <dbReference type="ARBA" id="ARBA00044969"/>
    </source>
</evidence>
<accession>A0A0D2AC90</accession>
<feature type="domain" description="Helicase ATP-binding" evidence="24">
    <location>
        <begin position="23"/>
        <end position="430"/>
    </location>
</feature>
<dbReference type="GO" id="GO:0003677">
    <property type="term" value="F:DNA binding"/>
    <property type="evidence" value="ECO:0007669"/>
    <property type="project" value="UniProtKB-KW"/>
</dbReference>
<evidence type="ECO:0000256" key="4">
    <source>
        <dbReference type="ARBA" id="ARBA00016387"/>
    </source>
</evidence>
<evidence type="ECO:0000256" key="16">
    <source>
        <dbReference type="ARBA" id="ARBA00023306"/>
    </source>
</evidence>
<dbReference type="InterPro" id="IPR006555">
    <property type="entry name" value="ATP-dep_Helicase_C"/>
</dbReference>
<dbReference type="GO" id="GO:0005524">
    <property type="term" value="F:ATP binding"/>
    <property type="evidence" value="ECO:0007669"/>
    <property type="project" value="UniProtKB-KW"/>
</dbReference>
<dbReference type="NCBIfam" id="TIGR00604">
    <property type="entry name" value="rad3"/>
    <property type="match status" value="1"/>
</dbReference>
<evidence type="ECO:0000256" key="7">
    <source>
        <dbReference type="ARBA" id="ARBA00022741"/>
    </source>
</evidence>
<keyword evidence="10" id="KW-0067">ATP-binding</keyword>
<dbReference type="Pfam" id="PF13307">
    <property type="entry name" value="Helicase_C_2"/>
    <property type="match status" value="1"/>
</dbReference>
<keyword evidence="16" id="KW-0131">Cell cycle</keyword>
<dbReference type="EC" id="5.6.2.3" evidence="18"/>
<dbReference type="AlphaFoldDB" id="A0A0D2AC90"/>
<evidence type="ECO:0000256" key="5">
    <source>
        <dbReference type="ARBA" id="ARBA00017386"/>
    </source>
</evidence>
<gene>
    <name evidence="25" type="ORF">PV10_00376</name>
</gene>
<comment type="subcellular location">
    <subcellularLocation>
        <location evidence="2">Nucleus</location>
    </subcellularLocation>
</comment>
<comment type="similarity">
    <text evidence="3">Belongs to the DEAD box helicase family. DEAH subfamily. DDX11/CHL1 sub-subfamily.</text>
</comment>
<dbReference type="OrthoDB" id="267079at2759"/>
<keyword evidence="7" id="KW-0547">Nucleotide-binding</keyword>
<dbReference type="PROSITE" id="PS51193">
    <property type="entry name" value="HELICASE_ATP_BIND_2"/>
    <property type="match status" value="1"/>
</dbReference>
<sequence>MRLAVNSRAAPVRLSLGPDMNPSHDNFFHPYQPYPIQHDFMTKLYSCIEHGNVGIFESPTGTGKSLSLICGSLTWLRDHDRRLLHTDDTPDNADWLLQAEANVHRRQVILERQELEQRLASIRLQEAKRIQRRLDVPLAKRPRVSQQNGQSEKPDNDEYMLEDYNSDTDTPSSTNEQSRFSAKTQDLLDKLSKPSKTVAEDEETDRHKLIICSRTHSQLTQFVSELRRVKVPGSLPNHTSDQNPSAFAEESVKHLPLSSRKHLCINPNVSRLQSTIAINEQCLELQKPGTPKDKKCPYLPGKEERDKMDEFRDRTMAQIRDIEDIGALGREMKTCPYYASRNAIRQSEVLTLPYPLLLQKSAREALGVSVKNNIVIIDEAHNLMDAIAETHSANLSLSQLDQAIDQATAYAVRFKNRLKGKNRVYVTQVLRVLNSLVACLRSTVTQMKSEEVTVTTAQLMSGKGMDQIKPHKLLQFLHESKLAHKIEGYSESGTSGDTQRPAKHKNVLLSFQNFLAILMNPDDEGRFFVSRTDQDVTVRYTLLNPREHFRDIVREARSVILAGGTMSPMTDYSDYLFPYLTQSQLQTFSFGHVIPDSNLFAQAVTRGPGGIAFDFTYGTRGSTAMMLELGKLVLRVCQCVPDGVVAFFPSYNYLTEVIACWRKSATSESVMTSLERVTTVFQEMKGNSVDDLLCEYAAAVDSGRGGLMLSVVGGKLSEGINFADRLGRAVIAVGLPFPNANGAEWKAKLAHVESLQYQQFKATKQMSEHQMREKAKQASREFYENACMRAVNQSIGRVIRHRNDYAAILMIDGRFATERIQRKLPGWIQSSLRVKEQHWAQIEKELASFFRQKC</sequence>
<dbReference type="OMA" id="QTHQFRD"/>
<keyword evidence="6" id="KW-0479">Metal-binding</keyword>
<dbReference type="Pfam" id="PF06733">
    <property type="entry name" value="DEAD_2"/>
    <property type="match status" value="1"/>
</dbReference>
<keyword evidence="8" id="KW-0378">Hydrolase</keyword>
<keyword evidence="14" id="KW-0413">Isomerase</keyword>
<keyword evidence="15" id="KW-0539">Nucleus</keyword>
<dbReference type="CDD" id="cd18788">
    <property type="entry name" value="SF2_C_XPD"/>
    <property type="match status" value="1"/>
</dbReference>
<evidence type="ECO:0000256" key="9">
    <source>
        <dbReference type="ARBA" id="ARBA00022806"/>
    </source>
</evidence>